<gene>
    <name evidence="1" type="ORF">GWI33_002084</name>
</gene>
<dbReference type="Proteomes" id="UP000625711">
    <property type="component" value="Unassembled WGS sequence"/>
</dbReference>
<organism evidence="1 2">
    <name type="scientific">Rhynchophorus ferrugineus</name>
    <name type="common">Red palm weevil</name>
    <name type="synonym">Curculio ferrugineus</name>
    <dbReference type="NCBI Taxonomy" id="354439"/>
    <lineage>
        <taxon>Eukaryota</taxon>
        <taxon>Metazoa</taxon>
        <taxon>Ecdysozoa</taxon>
        <taxon>Arthropoda</taxon>
        <taxon>Hexapoda</taxon>
        <taxon>Insecta</taxon>
        <taxon>Pterygota</taxon>
        <taxon>Neoptera</taxon>
        <taxon>Endopterygota</taxon>
        <taxon>Coleoptera</taxon>
        <taxon>Polyphaga</taxon>
        <taxon>Cucujiformia</taxon>
        <taxon>Curculionidae</taxon>
        <taxon>Dryophthorinae</taxon>
        <taxon>Rhynchophorus</taxon>
    </lineage>
</organism>
<evidence type="ECO:0000313" key="2">
    <source>
        <dbReference type="Proteomes" id="UP000625711"/>
    </source>
</evidence>
<evidence type="ECO:0000313" key="1">
    <source>
        <dbReference type="EMBL" id="KAF7287269.1"/>
    </source>
</evidence>
<dbReference type="EMBL" id="JAACXV010000015">
    <property type="protein sequence ID" value="KAF7287269.1"/>
    <property type="molecule type" value="Genomic_DNA"/>
</dbReference>
<protein>
    <submittedName>
        <fullName evidence="1">Uncharacterized protein</fullName>
    </submittedName>
</protein>
<sequence>MVILIAVASATFDKLFKPKKLKKAISPIIDVALKGITFINPFDDDGDDDDYEEVIQRKKHKKGKGHKQPVAYIYRPHPYYHETPSHYSHEEHLPHIPHHAYGLFSPACVGESTGFGGYHYGNGYDTFSHPFYHGGDIDHFNPYYGTH</sequence>
<dbReference type="AlphaFoldDB" id="A0A834IVL1"/>
<accession>A0A834IVL1</accession>
<name>A0A834IVL1_RHYFE</name>
<keyword evidence="2" id="KW-1185">Reference proteome</keyword>
<proteinExistence type="predicted"/>
<reference evidence="1" key="1">
    <citation type="submission" date="2020-08" db="EMBL/GenBank/DDBJ databases">
        <title>Genome sequencing and assembly of the red palm weevil Rhynchophorus ferrugineus.</title>
        <authorList>
            <person name="Dias G.B."/>
            <person name="Bergman C.M."/>
            <person name="Manee M."/>
        </authorList>
    </citation>
    <scope>NUCLEOTIDE SEQUENCE</scope>
    <source>
        <strain evidence="1">AA-2017</strain>
        <tissue evidence="1">Whole larva</tissue>
    </source>
</reference>
<comment type="caution">
    <text evidence="1">The sequence shown here is derived from an EMBL/GenBank/DDBJ whole genome shotgun (WGS) entry which is preliminary data.</text>
</comment>